<dbReference type="GO" id="GO:0051274">
    <property type="term" value="P:beta-glucan biosynthetic process"/>
    <property type="evidence" value="ECO:0007669"/>
    <property type="project" value="TreeGrafter"/>
</dbReference>
<dbReference type="InterPro" id="IPR007444">
    <property type="entry name" value="Glucan_biosyn_MdoG_C"/>
</dbReference>
<dbReference type="PIRSF" id="PIRSF006281">
    <property type="entry name" value="MdoG"/>
    <property type="match status" value="1"/>
</dbReference>
<dbReference type="Proteomes" id="UP000214747">
    <property type="component" value="Unassembled WGS sequence"/>
</dbReference>
<evidence type="ECO:0000256" key="3">
    <source>
        <dbReference type="ARBA" id="ARBA00009284"/>
    </source>
</evidence>
<dbReference type="RefSeq" id="WP_088754810.1">
    <property type="nucleotide sequence ID" value="NZ_NJGV01000007.1"/>
</dbReference>
<evidence type="ECO:0000256" key="2">
    <source>
        <dbReference type="ARBA" id="ARBA00005001"/>
    </source>
</evidence>
<evidence type="ECO:0000256" key="5">
    <source>
        <dbReference type="ARBA" id="ARBA00022729"/>
    </source>
</evidence>
<evidence type="ECO:0000313" key="10">
    <source>
        <dbReference type="Proteomes" id="UP000214747"/>
    </source>
</evidence>
<dbReference type="GO" id="GO:0030288">
    <property type="term" value="C:outer membrane-bounded periplasmic space"/>
    <property type="evidence" value="ECO:0007669"/>
    <property type="project" value="TreeGrafter"/>
</dbReference>
<proteinExistence type="inferred from homology"/>
<keyword evidence="10" id="KW-1185">Reference proteome</keyword>
<sequence length="541" mass="60804">MSDKTIMLLHTTSWPREGLVSRRSAARSTWWRRLAAPATLAGLLALALPQAALAFDFNTVAARAKALAGKSYKKPDDDLPKSLKDLSYEQASQIYFRDDKSYWRAQKLPFELSFIHLGASYTEPVKINEVVGDSVREIHFNPALFDYSANRSVDPRTLRNIGFAGFRIRFPLNSAKVKDDVLTFHGASYFRAMGKGQSYGLSARGLAIDTALYSGEEFPRFTEFWLERPSGDAKELVIYALLDSPRATGAYRFVLKPGVDTAMDVKAQLYLRSNVTKLGIAPLTSMFLFGENQPGPADDFRPEVHDSDGLSMQSGTGEWLWRPLVNPKRLLVTSFSFDNPQGFGLMQRDRNFSHYEDLDYNYQSRPSAWVEPKGKWGSGRVELVQIPTPDETNDNIVAYWIPNTLPKPGQPLNVEYRLSWQKDNEKRPPLAFVTQTLFGHGYRPKQEGKPDEVQQLAIDFDGGNLKKLPANARVEGVVEADANGKLASVTTRKNEITGGWRVEVKLRRLEENKPVELRGFLRNGNGGTTLSETWSYILPPN</sequence>
<dbReference type="InterPro" id="IPR014438">
    <property type="entry name" value="Glucan_biosyn_MdoG/MdoD"/>
</dbReference>
<dbReference type="GO" id="GO:0003824">
    <property type="term" value="F:catalytic activity"/>
    <property type="evidence" value="ECO:0007669"/>
    <property type="project" value="InterPro"/>
</dbReference>
<evidence type="ECO:0000256" key="7">
    <source>
        <dbReference type="HAMAP-Rule" id="MF_01069"/>
    </source>
</evidence>
<dbReference type="GO" id="GO:0030246">
    <property type="term" value="F:carbohydrate binding"/>
    <property type="evidence" value="ECO:0007669"/>
    <property type="project" value="InterPro"/>
</dbReference>
<protein>
    <recommendedName>
        <fullName evidence="4 7">Glucans biosynthesis protein G</fullName>
    </recommendedName>
</protein>
<keyword evidence="5 7" id="KW-0732">Signal</keyword>
<dbReference type="InterPro" id="IPR013783">
    <property type="entry name" value="Ig-like_fold"/>
</dbReference>
<dbReference type="InterPro" id="IPR014718">
    <property type="entry name" value="GH-type_carb-bd"/>
</dbReference>
<dbReference type="UniPathway" id="UPA00637"/>
<dbReference type="SUPFAM" id="SSF74650">
    <property type="entry name" value="Galactose mutarotase-like"/>
    <property type="match status" value="1"/>
</dbReference>
<organism evidence="9 10">
    <name type="scientific">Herbaspirillum aquaticum</name>
    <dbReference type="NCBI Taxonomy" id="568783"/>
    <lineage>
        <taxon>Bacteria</taxon>
        <taxon>Pseudomonadati</taxon>
        <taxon>Pseudomonadota</taxon>
        <taxon>Betaproteobacteria</taxon>
        <taxon>Burkholderiales</taxon>
        <taxon>Oxalobacteraceae</taxon>
        <taxon>Herbaspirillum</taxon>
    </lineage>
</organism>
<dbReference type="PANTHER" id="PTHR30504">
    <property type="entry name" value="GLUCANS BIOSYNTHESIS PROTEIN"/>
    <property type="match status" value="1"/>
</dbReference>
<dbReference type="InterPro" id="IPR011013">
    <property type="entry name" value="Gal_mutarotase_sf_dom"/>
</dbReference>
<comment type="caution">
    <text evidence="9">The sequence shown here is derived from an EMBL/GenBank/DDBJ whole genome shotgun (WGS) entry which is preliminary data.</text>
</comment>
<dbReference type="InterPro" id="IPR023704">
    <property type="entry name" value="MdoG_OpgG"/>
</dbReference>
<dbReference type="Gene3D" id="2.60.40.10">
    <property type="entry name" value="Immunoglobulins"/>
    <property type="match status" value="1"/>
</dbReference>
<evidence type="ECO:0000256" key="1">
    <source>
        <dbReference type="ARBA" id="ARBA00004418"/>
    </source>
</evidence>
<gene>
    <name evidence="9" type="primary">mdoG</name>
    <name evidence="7 9" type="synonym">opgG</name>
    <name evidence="9" type="ORF">CEJ45_08995</name>
</gene>
<keyword evidence="6 7" id="KW-0574">Periplasm</keyword>
<evidence type="ECO:0000256" key="4">
    <source>
        <dbReference type="ARBA" id="ARBA00015376"/>
    </source>
</evidence>
<name>A0A225SUN7_9BURK</name>
<dbReference type="PANTHER" id="PTHR30504:SF4">
    <property type="entry name" value="GLUCANS BIOSYNTHESIS PROTEIN G"/>
    <property type="match status" value="1"/>
</dbReference>
<accession>A0A225SUN7</accession>
<reference evidence="9 10" key="1">
    <citation type="journal article" date="2010" name="Int. J. Syst. Evol. Microbiol.">
        <title>Reclassification of Herbaspirillum putei as a later heterotypic synonym of Herbaspirillum huttiense, with the description of H. huttiense subsp. huttiense subsp. nov. and H. huttiense subsp. putei subsp. nov., comb. nov., and description of Herbaspirillum aquaticum sp. nov.</title>
        <authorList>
            <person name="Dobritsa A.P."/>
            <person name="Reddy M.C."/>
            <person name="Samadpour M."/>
        </authorList>
    </citation>
    <scope>NUCLEOTIDE SEQUENCE [LARGE SCALE GENOMIC DNA]</scope>
    <source>
        <strain evidence="9 10">IEH 4430</strain>
    </source>
</reference>
<dbReference type="InterPro" id="IPR014756">
    <property type="entry name" value="Ig_E-set"/>
</dbReference>
<comment type="subcellular location">
    <subcellularLocation>
        <location evidence="1 7">Periplasm</location>
    </subcellularLocation>
</comment>
<comment type="similarity">
    <text evidence="3 7">Belongs to the OpgD/OpgG family.</text>
</comment>
<feature type="domain" description="Glucan biosynthesis periplasmic MdoG C-terminal" evidence="8">
    <location>
        <begin position="55"/>
        <end position="536"/>
    </location>
</feature>
<comment type="pathway">
    <text evidence="2 7">Glycan metabolism; osmoregulated periplasmic glucan (OPG) biosynthesis.</text>
</comment>
<comment type="function">
    <text evidence="7">Involved in the biosynthesis of osmoregulated periplasmic glucans (OPGs).</text>
</comment>
<dbReference type="EMBL" id="NJGV01000007">
    <property type="protein sequence ID" value="OWY34889.1"/>
    <property type="molecule type" value="Genomic_DNA"/>
</dbReference>
<dbReference type="Gene3D" id="2.70.98.10">
    <property type="match status" value="1"/>
</dbReference>
<dbReference type="HAMAP" id="MF_01069">
    <property type="entry name" value="MdoG_OpgG"/>
    <property type="match status" value="1"/>
</dbReference>
<dbReference type="Pfam" id="PF04349">
    <property type="entry name" value="MdoG"/>
    <property type="match status" value="1"/>
</dbReference>
<evidence type="ECO:0000259" key="8">
    <source>
        <dbReference type="Pfam" id="PF04349"/>
    </source>
</evidence>
<dbReference type="AlphaFoldDB" id="A0A225SUN7"/>
<evidence type="ECO:0000313" key="9">
    <source>
        <dbReference type="EMBL" id="OWY34889.1"/>
    </source>
</evidence>
<dbReference type="FunFam" id="2.70.98.10:FF:000001">
    <property type="entry name" value="Glucans biosynthesis protein G"/>
    <property type="match status" value="1"/>
</dbReference>
<dbReference type="SUPFAM" id="SSF81296">
    <property type="entry name" value="E set domains"/>
    <property type="match status" value="1"/>
</dbReference>
<evidence type="ECO:0000256" key="6">
    <source>
        <dbReference type="ARBA" id="ARBA00022764"/>
    </source>
</evidence>